<organism evidence="1 2">
    <name type="scientific">Streptococcus equinus</name>
    <name type="common">Streptococcus bovis</name>
    <dbReference type="NCBI Taxonomy" id="1335"/>
    <lineage>
        <taxon>Bacteria</taxon>
        <taxon>Bacillati</taxon>
        <taxon>Bacillota</taxon>
        <taxon>Bacilli</taxon>
        <taxon>Lactobacillales</taxon>
        <taxon>Streptococcaceae</taxon>
        <taxon>Streptococcus</taxon>
    </lineage>
</organism>
<evidence type="ECO:0008006" key="3">
    <source>
        <dbReference type="Google" id="ProtNLM"/>
    </source>
</evidence>
<dbReference type="RefSeq" id="WP_094141168.1">
    <property type="nucleotide sequence ID" value="NZ_FZRA01000008.1"/>
</dbReference>
<dbReference type="EMBL" id="FZRA01000008">
    <property type="protein sequence ID" value="SNU09470.1"/>
    <property type="molecule type" value="Genomic_DNA"/>
</dbReference>
<accession>A0A239RG71</accession>
<name>A0A239RG71_STREI</name>
<gene>
    <name evidence="1" type="ORF">SAMN05216470_1818</name>
</gene>
<protein>
    <recommendedName>
        <fullName evidence="3">DUF4320 family protein</fullName>
    </recommendedName>
</protein>
<proteinExistence type="predicted"/>
<dbReference type="AlphaFoldDB" id="A0A239RG71"/>
<evidence type="ECO:0000313" key="1">
    <source>
        <dbReference type="EMBL" id="SNU09470.1"/>
    </source>
</evidence>
<dbReference type="Proteomes" id="UP000214649">
    <property type="component" value="Unassembled WGS sequence"/>
</dbReference>
<evidence type="ECO:0000313" key="2">
    <source>
        <dbReference type="Proteomes" id="UP000214649"/>
    </source>
</evidence>
<sequence length="141" mass="15675">MGLIDAIKRKKKASMVENMLVMMINMVVLCAFLVIIFGAFSGISDKWGMRQTAREYMLIMETEGYLTPADKANLISELESYGLYNISLSGTTTSEVDYGTRIYLKISGTYNENVLSFAGGLSKVADHPVRITINRQTTAKQ</sequence>
<reference evidence="1 2" key="1">
    <citation type="submission" date="2017-07" db="EMBL/GenBank/DDBJ databases">
        <authorList>
            <person name="Sun Z.S."/>
            <person name="Albrecht U."/>
            <person name="Echele G."/>
            <person name="Lee C.C."/>
        </authorList>
    </citation>
    <scope>NUCLEOTIDE SEQUENCE [LARGE SCALE GENOMIC DNA]</scope>
    <source>
        <strain evidence="1 2">AR3</strain>
    </source>
</reference>